<dbReference type="InterPro" id="IPR029063">
    <property type="entry name" value="SAM-dependent_MTases_sf"/>
</dbReference>
<dbReference type="EMBL" id="UINC01093045">
    <property type="protein sequence ID" value="SVC47146.1"/>
    <property type="molecule type" value="Genomic_DNA"/>
</dbReference>
<feature type="domain" description="Methyltransferase FkbM" evidence="1">
    <location>
        <begin position="23"/>
        <end position="188"/>
    </location>
</feature>
<gene>
    <name evidence="2" type="ORF">METZ01_LOCUS300000</name>
</gene>
<dbReference type="AlphaFoldDB" id="A0A382MEE9"/>
<dbReference type="PANTHER" id="PTHR34203:SF15">
    <property type="entry name" value="SLL1173 PROTEIN"/>
    <property type="match status" value="1"/>
</dbReference>
<dbReference type="InterPro" id="IPR052514">
    <property type="entry name" value="SAM-dependent_MTase"/>
</dbReference>
<protein>
    <recommendedName>
        <fullName evidence="1">Methyltransferase FkbM domain-containing protein</fullName>
    </recommendedName>
</protein>
<reference evidence="2" key="1">
    <citation type="submission" date="2018-05" db="EMBL/GenBank/DDBJ databases">
        <authorList>
            <person name="Lanie J.A."/>
            <person name="Ng W.-L."/>
            <person name="Kazmierczak K.M."/>
            <person name="Andrzejewski T.M."/>
            <person name="Davidsen T.M."/>
            <person name="Wayne K.J."/>
            <person name="Tettelin H."/>
            <person name="Glass J.I."/>
            <person name="Rusch D."/>
            <person name="Podicherti R."/>
            <person name="Tsui H.-C.T."/>
            <person name="Winkler M.E."/>
        </authorList>
    </citation>
    <scope>NUCLEOTIDE SEQUENCE</scope>
</reference>
<dbReference type="InterPro" id="IPR006342">
    <property type="entry name" value="FkbM_mtfrase"/>
</dbReference>
<dbReference type="Pfam" id="PF05050">
    <property type="entry name" value="Methyltransf_21"/>
    <property type="match status" value="1"/>
</dbReference>
<dbReference type="Gene3D" id="3.40.50.150">
    <property type="entry name" value="Vaccinia Virus protein VP39"/>
    <property type="match status" value="1"/>
</dbReference>
<evidence type="ECO:0000313" key="2">
    <source>
        <dbReference type="EMBL" id="SVC47146.1"/>
    </source>
</evidence>
<dbReference type="PANTHER" id="PTHR34203">
    <property type="entry name" value="METHYLTRANSFERASE, FKBM FAMILY PROTEIN"/>
    <property type="match status" value="1"/>
</dbReference>
<organism evidence="2">
    <name type="scientific">marine metagenome</name>
    <dbReference type="NCBI Taxonomy" id="408172"/>
    <lineage>
        <taxon>unclassified sequences</taxon>
        <taxon>metagenomes</taxon>
        <taxon>ecological metagenomes</taxon>
    </lineage>
</organism>
<evidence type="ECO:0000259" key="1">
    <source>
        <dbReference type="Pfam" id="PF05050"/>
    </source>
</evidence>
<sequence length="216" mass="24964">MFTKEPITIEWIRSFKKNSVFYDVGANIGMYSIFAGYVSEVKVYSFEPESNNFQILMENILANNLGGKIYPYPIGISNSSGLTTLYLSKFEKGGSHHVVGESLDHNLNKKEVKLTQGIFSSTLDDLNKIWKLPKPNYLKIDVDGIEYKIIEKSQNLLRSKELQSVVIEINPKRDQDKQIIKTLESFDFFYDQKQVDEAKRKFGTHIGYAEYLFYKK</sequence>
<name>A0A382MEE9_9ZZZZ</name>
<dbReference type="SUPFAM" id="SSF53335">
    <property type="entry name" value="S-adenosyl-L-methionine-dependent methyltransferases"/>
    <property type="match status" value="1"/>
</dbReference>
<accession>A0A382MEE9</accession>
<proteinExistence type="predicted"/>
<dbReference type="NCBIfam" id="TIGR01444">
    <property type="entry name" value="fkbM_fam"/>
    <property type="match status" value="1"/>
</dbReference>